<proteinExistence type="predicted"/>
<dbReference type="Gene3D" id="3.90.1150.200">
    <property type="match status" value="1"/>
</dbReference>
<reference evidence="2" key="1">
    <citation type="submission" date="2023-07" db="EMBL/GenBank/DDBJ databases">
        <title>Two novel species in the genus Flavivirga.</title>
        <authorList>
            <person name="Kwon K."/>
        </authorList>
    </citation>
    <scope>NUCLEOTIDE SEQUENCE</scope>
    <source>
        <strain evidence="2">KACC 14157</strain>
    </source>
</reference>
<keyword evidence="3" id="KW-1185">Reference proteome</keyword>
<feature type="domain" description="YdhG-like" evidence="1">
    <location>
        <begin position="16"/>
        <end position="109"/>
    </location>
</feature>
<evidence type="ECO:0000313" key="2">
    <source>
        <dbReference type="EMBL" id="MDO5989317.1"/>
    </source>
</evidence>
<dbReference type="RefSeq" id="WP_303283976.1">
    <property type="nucleotide sequence ID" value="NZ_BAABCZ010000003.1"/>
</dbReference>
<dbReference type="InterPro" id="IPR014922">
    <property type="entry name" value="YdhG-like"/>
</dbReference>
<evidence type="ECO:0000259" key="1">
    <source>
        <dbReference type="Pfam" id="PF08818"/>
    </source>
</evidence>
<comment type="caution">
    <text evidence="2">The sequence shown here is derived from an EMBL/GenBank/DDBJ whole genome shotgun (WGS) entry which is preliminary data.</text>
</comment>
<evidence type="ECO:0000313" key="3">
    <source>
        <dbReference type="Proteomes" id="UP001176891"/>
    </source>
</evidence>
<name>A0ABT8X6L6_9FLAO</name>
<dbReference type="EMBL" id="JAUOEM010000007">
    <property type="protein sequence ID" value="MDO5989317.1"/>
    <property type="molecule type" value="Genomic_DNA"/>
</dbReference>
<dbReference type="Proteomes" id="UP001176891">
    <property type="component" value="Unassembled WGS sequence"/>
</dbReference>
<sequence length="123" mass="14570">MTEVENLIYQFDNTQREIMLFFHSILTNGYSLTSKITFKNPCYYKKSWICYLKPLKNEKIELAFMRGNELSNNQGLLKSNGRKQLRSIEFSNLKEIPLETIKEILHEAILLDETKPYESKRKS</sequence>
<organism evidence="2 3">
    <name type="scientific">Flavivirga amylovorans</name>
    <dbReference type="NCBI Taxonomy" id="870486"/>
    <lineage>
        <taxon>Bacteria</taxon>
        <taxon>Pseudomonadati</taxon>
        <taxon>Bacteroidota</taxon>
        <taxon>Flavobacteriia</taxon>
        <taxon>Flavobacteriales</taxon>
        <taxon>Flavobacteriaceae</taxon>
        <taxon>Flavivirga</taxon>
    </lineage>
</organism>
<gene>
    <name evidence="2" type="ORF">Q4Q39_18080</name>
</gene>
<dbReference type="Pfam" id="PF08818">
    <property type="entry name" value="DUF1801"/>
    <property type="match status" value="1"/>
</dbReference>
<protein>
    <submittedName>
        <fullName evidence="2">DUF1801 domain-containing protein</fullName>
    </submittedName>
</protein>
<accession>A0ABT8X6L6</accession>
<dbReference type="SUPFAM" id="SSF159888">
    <property type="entry name" value="YdhG-like"/>
    <property type="match status" value="1"/>
</dbReference>